<protein>
    <submittedName>
        <fullName evidence="4">ABC transporter substrate binding protein (PQQ-dependent alcohol dehydrogenase system)</fullName>
    </submittedName>
</protein>
<dbReference type="PANTHER" id="PTHR30483:SF6">
    <property type="entry name" value="PERIPLASMIC BINDING PROTEIN OF ABC TRANSPORTER FOR NATURAL AMINO ACIDS"/>
    <property type="match status" value="1"/>
</dbReference>
<accession>A0ABS4SKL7</accession>
<keyword evidence="3" id="KW-0732">Signal</keyword>
<feature type="chain" id="PRO_5046464646" evidence="3">
    <location>
        <begin position="24"/>
        <end position="391"/>
    </location>
</feature>
<dbReference type="EMBL" id="JAGINP010000009">
    <property type="protein sequence ID" value="MBP2293022.1"/>
    <property type="molecule type" value="Genomic_DNA"/>
</dbReference>
<organism evidence="4 5">
    <name type="scientific">Azospirillum rugosum</name>
    <dbReference type="NCBI Taxonomy" id="416170"/>
    <lineage>
        <taxon>Bacteria</taxon>
        <taxon>Pseudomonadati</taxon>
        <taxon>Pseudomonadota</taxon>
        <taxon>Alphaproteobacteria</taxon>
        <taxon>Rhodospirillales</taxon>
        <taxon>Azospirillaceae</taxon>
        <taxon>Azospirillum</taxon>
    </lineage>
</organism>
<evidence type="ECO:0000313" key="4">
    <source>
        <dbReference type="EMBL" id="MBP2293022.1"/>
    </source>
</evidence>
<sequence length="391" mass="42940">MRFIPLVSSLLAGWLLATPAAFSQEPATVRIAYLTQAMERPPALSNLDSPPDDEGIAGARQAISDNDTTGRFLRQKFELETVTVPEDGDPAQALRDLAAKGQRIVVLDLPGETPGTLARLPEAANLLLFDAGSSDDSLRNALCAPNLLHTMPSRAMLADALAQYLAVKRWTKWLLVVGTRPEDKLYAAAIKRAAKRFGAEVVEEKAWSEDHDARRTAQAEIPVFTQGKRYDVLVVADEIGDFGDYVMYRTWDPRPVAGTQGLVPTNWHRAHESWGAAQLQSRFRTAFGRTMLPRDHAVWAAVRAVGEAATRTRSTDPASLMAYIKGPDFTLAGFKGVPLSFRPWDGQLRQPILLAADRSLVSVSPQEGFLHPKTELDTLGHDQPETGCRPR</sequence>
<feature type="region of interest" description="Disordered" evidence="2">
    <location>
        <begin position="371"/>
        <end position="391"/>
    </location>
</feature>
<evidence type="ECO:0000313" key="5">
    <source>
        <dbReference type="Proteomes" id="UP000781958"/>
    </source>
</evidence>
<keyword evidence="1" id="KW-0813">Transport</keyword>
<keyword evidence="1" id="KW-0029">Amino-acid transport</keyword>
<dbReference type="Proteomes" id="UP000781958">
    <property type="component" value="Unassembled WGS sequence"/>
</dbReference>
<dbReference type="SUPFAM" id="SSF53822">
    <property type="entry name" value="Periplasmic binding protein-like I"/>
    <property type="match status" value="1"/>
</dbReference>
<gene>
    <name evidence="4" type="ORF">J2851_002804</name>
</gene>
<proteinExistence type="predicted"/>
<dbReference type="InterPro" id="IPR028082">
    <property type="entry name" value="Peripla_BP_I"/>
</dbReference>
<feature type="compositionally biased region" description="Basic and acidic residues" evidence="2">
    <location>
        <begin position="371"/>
        <end position="384"/>
    </location>
</feature>
<feature type="signal peptide" evidence="3">
    <location>
        <begin position="1"/>
        <end position="23"/>
    </location>
</feature>
<dbReference type="NCBIfam" id="TIGR03863">
    <property type="entry name" value="PQQ_ABC_bind"/>
    <property type="match status" value="1"/>
</dbReference>
<name>A0ABS4SKL7_9PROT</name>
<evidence type="ECO:0000256" key="3">
    <source>
        <dbReference type="SAM" id="SignalP"/>
    </source>
</evidence>
<dbReference type="InterPro" id="IPR051010">
    <property type="entry name" value="BCAA_transport"/>
</dbReference>
<dbReference type="Gene3D" id="3.40.50.2300">
    <property type="match status" value="3"/>
</dbReference>
<evidence type="ECO:0000256" key="2">
    <source>
        <dbReference type="SAM" id="MobiDB-lite"/>
    </source>
</evidence>
<keyword evidence="5" id="KW-1185">Reference proteome</keyword>
<dbReference type="CDD" id="cd06268">
    <property type="entry name" value="PBP1_ABC_transporter_LIVBP-like"/>
    <property type="match status" value="1"/>
</dbReference>
<reference evidence="4 5" key="1">
    <citation type="submission" date="2021-03" db="EMBL/GenBank/DDBJ databases">
        <title>Genomic Encyclopedia of Type Strains, Phase III (KMG-III): the genomes of soil and plant-associated and newly described type strains.</title>
        <authorList>
            <person name="Whitman W."/>
        </authorList>
    </citation>
    <scope>NUCLEOTIDE SEQUENCE [LARGE SCALE GENOMIC DNA]</scope>
    <source>
        <strain evidence="4 5">IMMIB AFH-6</strain>
    </source>
</reference>
<dbReference type="InterPro" id="IPR022478">
    <property type="entry name" value="ABC_transptr_sub-bd_PQQ"/>
</dbReference>
<evidence type="ECO:0000256" key="1">
    <source>
        <dbReference type="ARBA" id="ARBA00022970"/>
    </source>
</evidence>
<dbReference type="PANTHER" id="PTHR30483">
    <property type="entry name" value="LEUCINE-SPECIFIC-BINDING PROTEIN"/>
    <property type="match status" value="1"/>
</dbReference>
<comment type="caution">
    <text evidence="4">The sequence shown here is derived from an EMBL/GenBank/DDBJ whole genome shotgun (WGS) entry which is preliminary data.</text>
</comment>
<dbReference type="RefSeq" id="WP_209766886.1">
    <property type="nucleotide sequence ID" value="NZ_JAGINP010000009.1"/>
</dbReference>